<accession>A0ABU9GW50</accession>
<dbReference type="RefSeq" id="WP_341601297.1">
    <property type="nucleotide sequence ID" value="NZ_JBAKAW010000002.1"/>
</dbReference>
<name>A0ABU9GW50_9GAMM</name>
<evidence type="ECO:0000313" key="1">
    <source>
        <dbReference type="EMBL" id="MEL0653722.1"/>
    </source>
</evidence>
<proteinExistence type="predicted"/>
<comment type="caution">
    <text evidence="1">The sequence shown here is derived from an EMBL/GenBank/DDBJ whole genome shotgun (WGS) entry which is preliminary data.</text>
</comment>
<keyword evidence="2" id="KW-1185">Reference proteome</keyword>
<reference evidence="1 2" key="1">
    <citation type="submission" date="2024-02" db="EMBL/GenBank/DDBJ databases">
        <title>Bacteria isolated from the canopy kelp, Nereocystis luetkeana.</title>
        <authorList>
            <person name="Pfister C.A."/>
            <person name="Younker I.T."/>
            <person name="Light S.H."/>
        </authorList>
    </citation>
    <scope>NUCLEOTIDE SEQUENCE [LARGE SCALE GENOMIC DNA]</scope>
    <source>
        <strain evidence="1 2">TI.1.03</strain>
    </source>
</reference>
<organism evidence="1 2">
    <name type="scientific">Pseudoalteromonas issachenkonii</name>
    <dbReference type="NCBI Taxonomy" id="152297"/>
    <lineage>
        <taxon>Bacteria</taxon>
        <taxon>Pseudomonadati</taxon>
        <taxon>Pseudomonadota</taxon>
        <taxon>Gammaproteobacteria</taxon>
        <taxon>Alteromonadales</taxon>
        <taxon>Pseudoalteromonadaceae</taxon>
        <taxon>Pseudoalteromonas</taxon>
    </lineage>
</organism>
<evidence type="ECO:0000313" key="2">
    <source>
        <dbReference type="Proteomes" id="UP001371391"/>
    </source>
</evidence>
<sequence>MAVFRTSNILANNFKPLNEALGSQRIMELHLVFTESNIVLDKRQYEGWRQIQDAYPDYKASLGPWSLDEIIDLLSFEYDNLLPSATTQVNDFSNSGDITKELSWS</sequence>
<protein>
    <submittedName>
        <fullName evidence="1">Uncharacterized protein</fullName>
    </submittedName>
</protein>
<gene>
    <name evidence="1" type="ORF">V6257_01645</name>
</gene>
<dbReference type="Proteomes" id="UP001371391">
    <property type="component" value="Unassembled WGS sequence"/>
</dbReference>
<dbReference type="EMBL" id="JBAKAW010000002">
    <property type="protein sequence ID" value="MEL0653722.1"/>
    <property type="molecule type" value="Genomic_DNA"/>
</dbReference>